<feature type="transmembrane region" description="Helical" evidence="10">
    <location>
        <begin position="282"/>
        <end position="302"/>
    </location>
</feature>
<dbReference type="GO" id="GO:0005886">
    <property type="term" value="C:plasma membrane"/>
    <property type="evidence" value="ECO:0007669"/>
    <property type="project" value="UniProtKB-SubCell"/>
</dbReference>
<feature type="domain" description="Methyl-accepting transducer" evidence="11">
    <location>
        <begin position="376"/>
        <end position="633"/>
    </location>
</feature>
<evidence type="ECO:0000256" key="7">
    <source>
        <dbReference type="ARBA" id="ARBA00029447"/>
    </source>
</evidence>
<keyword evidence="14" id="KW-1185">Reference proteome</keyword>
<feature type="coiled-coil region" evidence="9">
    <location>
        <begin position="629"/>
        <end position="656"/>
    </location>
</feature>
<evidence type="ECO:0000256" key="2">
    <source>
        <dbReference type="ARBA" id="ARBA00022475"/>
    </source>
</evidence>
<dbReference type="KEGG" id="tum:CBW65_21145"/>
<keyword evidence="10" id="KW-1133">Transmembrane helix</keyword>
<dbReference type="SMART" id="SM00283">
    <property type="entry name" value="MA"/>
    <property type="match status" value="1"/>
</dbReference>
<protein>
    <recommendedName>
        <fullName evidence="15">Methyl-accepting chemotaxis protein</fullName>
    </recommendedName>
</protein>
<dbReference type="PANTHER" id="PTHR32089:SF114">
    <property type="entry name" value="METHYL-ACCEPTING CHEMOTAXIS PROTEIN MCPB"/>
    <property type="match status" value="1"/>
</dbReference>
<dbReference type="Gene3D" id="6.10.340.10">
    <property type="match status" value="1"/>
</dbReference>
<feature type="coiled-coil region" evidence="9">
    <location>
        <begin position="402"/>
        <end position="439"/>
    </location>
</feature>
<reference evidence="14" key="1">
    <citation type="submission" date="2017-05" db="EMBL/GenBank/DDBJ databases">
        <authorList>
            <person name="Sung H."/>
        </authorList>
    </citation>
    <scope>NUCLEOTIDE SEQUENCE [LARGE SCALE GENOMIC DNA]</scope>
    <source>
        <strain evidence="14">AR23208</strain>
    </source>
</reference>
<keyword evidence="5 10" id="KW-0472">Membrane</keyword>
<keyword evidence="6 8" id="KW-0807">Transducer</keyword>
<feature type="transmembrane region" description="Helical" evidence="10">
    <location>
        <begin position="12"/>
        <end position="33"/>
    </location>
</feature>
<organism evidence="13 14">
    <name type="scientific">Tumebacillus avium</name>
    <dbReference type="NCBI Taxonomy" id="1903704"/>
    <lineage>
        <taxon>Bacteria</taxon>
        <taxon>Bacillati</taxon>
        <taxon>Bacillota</taxon>
        <taxon>Bacilli</taxon>
        <taxon>Bacillales</taxon>
        <taxon>Alicyclobacillaceae</taxon>
        <taxon>Tumebacillus</taxon>
    </lineage>
</organism>
<evidence type="ECO:0000313" key="14">
    <source>
        <dbReference type="Proteomes" id="UP000195437"/>
    </source>
</evidence>
<dbReference type="EMBL" id="CP021434">
    <property type="protein sequence ID" value="ARU63203.1"/>
    <property type="molecule type" value="Genomic_DNA"/>
</dbReference>
<dbReference type="PANTHER" id="PTHR32089">
    <property type="entry name" value="METHYL-ACCEPTING CHEMOTAXIS PROTEIN MCPB"/>
    <property type="match status" value="1"/>
</dbReference>
<dbReference type="Pfam" id="PF00672">
    <property type="entry name" value="HAMP"/>
    <property type="match status" value="1"/>
</dbReference>
<dbReference type="Gene3D" id="3.30.450.20">
    <property type="entry name" value="PAS domain"/>
    <property type="match status" value="1"/>
</dbReference>
<evidence type="ECO:0008006" key="15">
    <source>
        <dbReference type="Google" id="ProtNLM"/>
    </source>
</evidence>
<dbReference type="InterPro" id="IPR004089">
    <property type="entry name" value="MCPsignal_dom"/>
</dbReference>
<dbReference type="PROSITE" id="PS50111">
    <property type="entry name" value="CHEMOTAXIS_TRANSDUC_2"/>
    <property type="match status" value="1"/>
</dbReference>
<dbReference type="Gene3D" id="1.10.287.950">
    <property type="entry name" value="Methyl-accepting chemotaxis protein"/>
    <property type="match status" value="1"/>
</dbReference>
<evidence type="ECO:0000259" key="11">
    <source>
        <dbReference type="PROSITE" id="PS50111"/>
    </source>
</evidence>
<dbReference type="PROSITE" id="PS50885">
    <property type="entry name" value="HAMP"/>
    <property type="match status" value="1"/>
</dbReference>
<evidence type="ECO:0000313" key="13">
    <source>
        <dbReference type="EMBL" id="ARU63203.1"/>
    </source>
</evidence>
<keyword evidence="2" id="KW-1003">Cell membrane</keyword>
<feature type="domain" description="HAMP" evidence="12">
    <location>
        <begin position="305"/>
        <end position="357"/>
    </location>
</feature>
<dbReference type="AlphaFoldDB" id="A0A1Y0IUZ3"/>
<evidence type="ECO:0000256" key="6">
    <source>
        <dbReference type="ARBA" id="ARBA00023224"/>
    </source>
</evidence>
<comment type="subcellular location">
    <subcellularLocation>
        <location evidence="1">Cell membrane</location>
    </subcellularLocation>
</comment>
<evidence type="ECO:0000256" key="4">
    <source>
        <dbReference type="ARBA" id="ARBA00022500"/>
    </source>
</evidence>
<dbReference type="SUPFAM" id="SSF58104">
    <property type="entry name" value="Methyl-accepting chemotaxis protein (MCP) signaling domain"/>
    <property type="match status" value="1"/>
</dbReference>
<keyword evidence="4" id="KW-0145">Chemotaxis</keyword>
<proteinExistence type="inferred from homology"/>
<keyword evidence="9" id="KW-0175">Coiled coil</keyword>
<evidence type="ECO:0000256" key="1">
    <source>
        <dbReference type="ARBA" id="ARBA00004236"/>
    </source>
</evidence>
<gene>
    <name evidence="13" type="ORF">CBW65_21145</name>
</gene>
<dbReference type="InterPro" id="IPR003660">
    <property type="entry name" value="HAMP_dom"/>
</dbReference>
<comment type="similarity">
    <text evidence="7">Belongs to the methyl-accepting chemotaxis (MCP) protein family.</text>
</comment>
<dbReference type="Pfam" id="PF00015">
    <property type="entry name" value="MCPsignal"/>
    <property type="match status" value="1"/>
</dbReference>
<dbReference type="Pfam" id="PF14827">
    <property type="entry name" value="dCache_3"/>
    <property type="match status" value="1"/>
</dbReference>
<evidence type="ECO:0000256" key="3">
    <source>
        <dbReference type="ARBA" id="ARBA00022481"/>
    </source>
</evidence>
<evidence type="ECO:0000256" key="10">
    <source>
        <dbReference type="SAM" id="Phobius"/>
    </source>
</evidence>
<dbReference type="CDD" id="cd11386">
    <property type="entry name" value="MCP_signal"/>
    <property type="match status" value="1"/>
</dbReference>
<dbReference type="SMART" id="SM00304">
    <property type="entry name" value="HAMP"/>
    <property type="match status" value="1"/>
</dbReference>
<evidence type="ECO:0000256" key="8">
    <source>
        <dbReference type="PROSITE-ProRule" id="PRU00284"/>
    </source>
</evidence>
<dbReference type="Proteomes" id="UP000195437">
    <property type="component" value="Chromosome"/>
</dbReference>
<dbReference type="GO" id="GO:0006935">
    <property type="term" value="P:chemotaxis"/>
    <property type="evidence" value="ECO:0007669"/>
    <property type="project" value="UniProtKB-KW"/>
</dbReference>
<dbReference type="InterPro" id="IPR029150">
    <property type="entry name" value="dCache_3"/>
</dbReference>
<keyword evidence="10" id="KW-0812">Transmembrane</keyword>
<dbReference type="InterPro" id="IPR029151">
    <property type="entry name" value="Sensor-like_sf"/>
</dbReference>
<evidence type="ECO:0000256" key="5">
    <source>
        <dbReference type="ARBA" id="ARBA00023136"/>
    </source>
</evidence>
<evidence type="ECO:0000259" key="12">
    <source>
        <dbReference type="PROSITE" id="PS50885"/>
    </source>
</evidence>
<accession>A0A1Y0IUZ3</accession>
<keyword evidence="3" id="KW-0488">Methylation</keyword>
<dbReference type="GO" id="GO:0007165">
    <property type="term" value="P:signal transduction"/>
    <property type="evidence" value="ECO:0007669"/>
    <property type="project" value="UniProtKB-KW"/>
</dbReference>
<name>A0A1Y0IUZ3_9BACL</name>
<evidence type="ECO:0000256" key="9">
    <source>
        <dbReference type="SAM" id="Coils"/>
    </source>
</evidence>
<dbReference type="SUPFAM" id="SSF103190">
    <property type="entry name" value="Sensory domain-like"/>
    <property type="match status" value="1"/>
</dbReference>
<sequence length="663" mass="70764">MGKALKLRTKTFGMLLGMALIPMIIMGSVNNFVSSHALNTLQESAVQAAEETTIEMIESQKRTVVMLAEQAALNQELLAAVESGDRTRIAKVIDPLFQVLKPEGISVLEVGNGMGQVNYRGHNPQKFGDNKYEDPVVSIALSKGIPVASVDEGSSGLAVRGVAPIKQGDVVRGSVMTGFSTNLDFAERLKHMVNGEIGIYSAEKQQLLVSTIAGEQDQMTDSALIESVINQQQVYRTQGEVNGVPYDFLYVPLTDYDKFKTLGVLRIAKSRAAIAAVERESLLYTLGLALVVIVLAVLVATFSTRSIVRPMTAVMKGLQRASGGHLTSAAPVKTSGELQQLHDHYNSMIQNVGELLATAKATASRVAGLTESLSQGSEEASAAAEQVTQAIDAVATGSDAQNDALQRANDRMRTALGSLEEIQKRAAGLSELADEVEEATEVGQRTMNQTRAEMDSIHRQVEQTADTMNLLGEQSQKIGHIVDLIGGIAGQTNLLALNAAIEAARAGEHGKGFAVVADEVRKLAEQSGKAAEEIASLIREMREQVDASIAGMQQGLTVVASGSRAVEETEQAFQIVRTSLSDVTREITHVHRLTDEAADETSGVEAEFQSIAAVSEQTAASSQEVAAAIEEQEATMAALAESMQELALLAEELNTAVSRFTFE</sequence>